<organism evidence="3 4">
    <name type="scientific">Monosporascus ibericus</name>
    <dbReference type="NCBI Taxonomy" id="155417"/>
    <lineage>
        <taxon>Eukaryota</taxon>
        <taxon>Fungi</taxon>
        <taxon>Dikarya</taxon>
        <taxon>Ascomycota</taxon>
        <taxon>Pezizomycotina</taxon>
        <taxon>Sordariomycetes</taxon>
        <taxon>Xylariomycetidae</taxon>
        <taxon>Xylariales</taxon>
        <taxon>Xylariales incertae sedis</taxon>
        <taxon>Monosporascus</taxon>
    </lineage>
</organism>
<comment type="caution">
    <text evidence="3">The sequence shown here is derived from an EMBL/GenBank/DDBJ whole genome shotgun (WGS) entry which is preliminary data.</text>
</comment>
<dbReference type="STRING" id="155417.A0A4Q4SZJ3"/>
<feature type="region of interest" description="Disordered" evidence="2">
    <location>
        <begin position="1"/>
        <end position="71"/>
    </location>
</feature>
<keyword evidence="1" id="KW-0175">Coiled coil</keyword>
<dbReference type="Proteomes" id="UP000293360">
    <property type="component" value="Unassembled WGS sequence"/>
</dbReference>
<feature type="region of interest" description="Disordered" evidence="2">
    <location>
        <begin position="516"/>
        <end position="679"/>
    </location>
</feature>
<gene>
    <name evidence="3" type="ORF">DL764_008505</name>
</gene>
<feature type="compositionally biased region" description="Low complexity" evidence="2">
    <location>
        <begin position="516"/>
        <end position="526"/>
    </location>
</feature>
<name>A0A4Q4SZJ3_9PEZI</name>
<keyword evidence="4" id="KW-1185">Reference proteome</keyword>
<feature type="coiled-coil region" evidence="1">
    <location>
        <begin position="257"/>
        <end position="327"/>
    </location>
</feature>
<feature type="region of interest" description="Disordered" evidence="2">
    <location>
        <begin position="172"/>
        <end position="214"/>
    </location>
</feature>
<accession>A0A4Q4SZJ3</accession>
<dbReference type="EMBL" id="QJNU01000673">
    <property type="protein sequence ID" value="RYO90024.1"/>
    <property type="molecule type" value="Genomic_DNA"/>
</dbReference>
<evidence type="ECO:0000313" key="3">
    <source>
        <dbReference type="EMBL" id="RYO90024.1"/>
    </source>
</evidence>
<proteinExistence type="predicted"/>
<evidence type="ECO:0008006" key="5">
    <source>
        <dbReference type="Google" id="ProtNLM"/>
    </source>
</evidence>
<dbReference type="OrthoDB" id="5342758at2759"/>
<dbReference type="Gene3D" id="1.20.5.340">
    <property type="match status" value="1"/>
</dbReference>
<evidence type="ECO:0000313" key="4">
    <source>
        <dbReference type="Proteomes" id="UP000293360"/>
    </source>
</evidence>
<sequence length="679" mass="75104">MSSLFPQYHSPPRRSSSNHSLGELSPRPDDALLYADADSPNTPSRSHIADNEMPDSSPRFSAKANSKGKGKAVAIAYQGQPRSWYQQLKKPSFVPPTPYDVAEESFSETAREPASESFIESIFARRLRPVETSSNSRFQVDDTFKEIARRERQMQKELQKLLDAQAAAIEQKLDDSPFSGKGKTRDAGNVTPKNKKAEESPRQPVIPVRQPPEKTLSLGQARSHIIGVMQMLASLKAEEDAYIASALAERKAGLSKLTMLKTQHQQIKKDIHEIEKDPADPLTNEIRTIEGELQTVSSQIEEYKRLLRRAEQTKSSLERRLEEAKSEAESRLSGFKGALRECEAGMRDLVQRPGIRVLEPAQFRDQGEDGETGAAADGHITGAEFFRLRPERRTLPMARDWWEGEVAVLERRRAAVERERAALEEGERVWDDVINTIERHEEQLTGALSSSGGSGSPADVLRGQWDLLQDVIAKLERTLAHVEERGWTLLVAAVGAELSVYYDAREMLRSILRSMSLSPPETSPETSPEKAHASTSSSGSNGNLVGMGEHDAGEARSPNLSANADHDLGHEELGGSVIRRWEDPDQVIRRPSPEGGNRRSPDPDDNDHPSTVPSDLIAGGRIEGPEDNGHDTDNEVPAGLLNETLREESEDERHRDENDVPPEFLSLHAGDEAGVAAAR</sequence>
<protein>
    <recommendedName>
        <fullName evidence="5">Autophagy-related protein 28</fullName>
    </recommendedName>
</protein>
<feature type="compositionally biased region" description="Basic and acidic residues" evidence="2">
    <location>
        <begin position="644"/>
        <end position="658"/>
    </location>
</feature>
<reference evidence="3 4" key="1">
    <citation type="submission" date="2018-06" db="EMBL/GenBank/DDBJ databases">
        <title>Complete Genomes of Monosporascus.</title>
        <authorList>
            <person name="Robinson A.J."/>
            <person name="Natvig D.O."/>
        </authorList>
    </citation>
    <scope>NUCLEOTIDE SEQUENCE [LARGE SCALE GENOMIC DNA]</scope>
    <source>
        <strain evidence="3 4">CBS 110550</strain>
    </source>
</reference>
<evidence type="ECO:0000256" key="2">
    <source>
        <dbReference type="SAM" id="MobiDB-lite"/>
    </source>
</evidence>
<feature type="compositionally biased region" description="Basic and acidic residues" evidence="2">
    <location>
        <begin position="564"/>
        <end position="608"/>
    </location>
</feature>
<dbReference type="AlphaFoldDB" id="A0A4Q4SZJ3"/>
<evidence type="ECO:0000256" key="1">
    <source>
        <dbReference type="SAM" id="Coils"/>
    </source>
</evidence>
<feature type="compositionally biased region" description="Polar residues" evidence="2">
    <location>
        <begin position="533"/>
        <end position="543"/>
    </location>
</feature>
<feature type="compositionally biased region" description="Basic and acidic residues" evidence="2">
    <location>
        <begin position="623"/>
        <end position="633"/>
    </location>
</feature>
<feature type="compositionally biased region" description="Low complexity" evidence="2">
    <location>
        <begin position="61"/>
        <end position="71"/>
    </location>
</feature>